<evidence type="ECO:0000313" key="2">
    <source>
        <dbReference type="Proteomes" id="UP000288812"/>
    </source>
</evidence>
<protein>
    <submittedName>
        <fullName evidence="1">Uncharacterized protein</fullName>
    </submittedName>
</protein>
<dbReference type="EMBL" id="RLIH01000002">
    <property type="protein sequence ID" value="RVU55417.1"/>
    <property type="molecule type" value="Genomic_DNA"/>
</dbReference>
<keyword evidence="2" id="KW-1185">Reference proteome</keyword>
<name>A0A437S9B3_9FIRM</name>
<evidence type="ECO:0000313" key="1">
    <source>
        <dbReference type="EMBL" id="RVU55417.1"/>
    </source>
</evidence>
<gene>
    <name evidence="1" type="ORF">EF514_01420</name>
</gene>
<dbReference type="AlphaFoldDB" id="A0A437S9B3"/>
<dbReference type="OrthoDB" id="4425335at2"/>
<sequence length="111" mass="13045">MSALAELKQIAEGLGLPSGAVTFEKKAPETYLVFTPLYDDLLFYADNKPLVETEEIRISLFCKENYLLWKMKLTEALFERDFIITERRFLDLEEDTGYYHYSLDVAKEYVR</sequence>
<dbReference type="RefSeq" id="WP_127723082.1">
    <property type="nucleotide sequence ID" value="NZ_RLIH01000002.1"/>
</dbReference>
<proteinExistence type="predicted"/>
<organism evidence="1 2">
    <name type="scientific">Anaerosphaera multitolerans</name>
    <dbReference type="NCBI Taxonomy" id="2487351"/>
    <lineage>
        <taxon>Bacteria</taxon>
        <taxon>Bacillati</taxon>
        <taxon>Bacillota</taxon>
        <taxon>Tissierellia</taxon>
        <taxon>Tissierellales</taxon>
        <taxon>Peptoniphilaceae</taxon>
        <taxon>Anaerosphaera</taxon>
    </lineage>
</organism>
<comment type="caution">
    <text evidence="1">The sequence shown here is derived from an EMBL/GenBank/DDBJ whole genome shotgun (WGS) entry which is preliminary data.</text>
</comment>
<accession>A0A437S9B3</accession>
<reference evidence="1 2" key="1">
    <citation type="submission" date="2018-11" db="EMBL/GenBank/DDBJ databases">
        <title>Genome sequencing and assembly of Anaerosphaera sp. nov., GS7-6-2.</title>
        <authorList>
            <person name="Rettenmaier R."/>
            <person name="Liebl W."/>
            <person name="Zverlov V."/>
        </authorList>
    </citation>
    <scope>NUCLEOTIDE SEQUENCE [LARGE SCALE GENOMIC DNA]</scope>
    <source>
        <strain evidence="1 2">GS7-6-2</strain>
    </source>
</reference>
<dbReference type="Proteomes" id="UP000288812">
    <property type="component" value="Unassembled WGS sequence"/>
</dbReference>